<dbReference type="RefSeq" id="WP_168906935.1">
    <property type="nucleotide sequence ID" value="NZ_CP051428.1"/>
</dbReference>
<accession>A0A6H2GV34</accession>
<evidence type="ECO:0000313" key="2">
    <source>
        <dbReference type="Proteomes" id="UP000502136"/>
    </source>
</evidence>
<dbReference type="GO" id="GO:0000287">
    <property type="term" value="F:magnesium ion binding"/>
    <property type="evidence" value="ECO:0007669"/>
    <property type="project" value="TreeGrafter"/>
</dbReference>
<name>A0A6H2GV34_9BACL</name>
<dbReference type="SFLD" id="SFLDG01140">
    <property type="entry name" value="C2.B:_Phosphomannomutase_and_P"/>
    <property type="match status" value="1"/>
</dbReference>
<gene>
    <name evidence="1" type="ORF">HGI30_06805</name>
</gene>
<dbReference type="PANTHER" id="PTHR10000">
    <property type="entry name" value="PHOSPHOSERINE PHOSPHATASE"/>
    <property type="match status" value="1"/>
</dbReference>
<dbReference type="SUPFAM" id="SSF56784">
    <property type="entry name" value="HAD-like"/>
    <property type="match status" value="1"/>
</dbReference>
<dbReference type="SFLD" id="SFLDS00003">
    <property type="entry name" value="Haloacid_Dehalogenase"/>
    <property type="match status" value="1"/>
</dbReference>
<dbReference type="Proteomes" id="UP000502136">
    <property type="component" value="Chromosome"/>
</dbReference>
<dbReference type="InterPro" id="IPR036412">
    <property type="entry name" value="HAD-like_sf"/>
</dbReference>
<dbReference type="SFLD" id="SFLDG01144">
    <property type="entry name" value="C2.B.4:_PGP_Like"/>
    <property type="match status" value="1"/>
</dbReference>
<dbReference type="EMBL" id="CP051428">
    <property type="protein sequence ID" value="QJC51284.1"/>
    <property type="molecule type" value="Genomic_DNA"/>
</dbReference>
<keyword evidence="2" id="KW-1185">Reference proteome</keyword>
<protein>
    <submittedName>
        <fullName evidence="1">HAD family phosphatase</fullName>
    </submittedName>
</protein>
<dbReference type="Pfam" id="PF08282">
    <property type="entry name" value="Hydrolase_3"/>
    <property type="match status" value="1"/>
</dbReference>
<proteinExistence type="predicted"/>
<dbReference type="KEGG" id="palr:HGI30_06805"/>
<dbReference type="InterPro" id="IPR000150">
    <property type="entry name" value="Cof"/>
</dbReference>
<dbReference type="Gene3D" id="3.30.1240.10">
    <property type="match status" value="1"/>
</dbReference>
<dbReference type="GO" id="GO:0005829">
    <property type="term" value="C:cytosol"/>
    <property type="evidence" value="ECO:0007669"/>
    <property type="project" value="TreeGrafter"/>
</dbReference>
<dbReference type="InterPro" id="IPR006379">
    <property type="entry name" value="HAD-SF_hydro_IIB"/>
</dbReference>
<dbReference type="NCBIfam" id="TIGR01484">
    <property type="entry name" value="HAD-SF-IIB"/>
    <property type="match status" value="1"/>
</dbReference>
<dbReference type="CDD" id="cd07516">
    <property type="entry name" value="HAD_Pase"/>
    <property type="match status" value="1"/>
</dbReference>
<dbReference type="AlphaFoldDB" id="A0A6H2GV34"/>
<reference evidence="1 2" key="1">
    <citation type="submission" date="2020-04" db="EMBL/GenBank/DDBJ databases">
        <title>Novel Paenibacillus strain UniB2 isolated from commercial digestive syrup.</title>
        <authorList>
            <person name="Thorat V."/>
            <person name="Kirdat K."/>
            <person name="Tiwarekar B."/>
            <person name="Yadav A."/>
        </authorList>
    </citation>
    <scope>NUCLEOTIDE SEQUENCE [LARGE SCALE GENOMIC DNA]</scope>
    <source>
        <strain evidence="1 2">UniB2</strain>
    </source>
</reference>
<organism evidence="1 2">
    <name type="scientific">Paenibacillus albicereus</name>
    <dbReference type="NCBI Taxonomy" id="2726185"/>
    <lineage>
        <taxon>Bacteria</taxon>
        <taxon>Bacillati</taxon>
        <taxon>Bacillota</taxon>
        <taxon>Bacilli</taxon>
        <taxon>Bacillales</taxon>
        <taxon>Paenibacillaceae</taxon>
        <taxon>Paenibacillus</taxon>
    </lineage>
</organism>
<dbReference type="Gene3D" id="3.40.50.1000">
    <property type="entry name" value="HAD superfamily/HAD-like"/>
    <property type="match status" value="1"/>
</dbReference>
<dbReference type="PROSITE" id="PS01229">
    <property type="entry name" value="COF_2"/>
    <property type="match status" value="1"/>
</dbReference>
<evidence type="ECO:0000313" key="1">
    <source>
        <dbReference type="EMBL" id="QJC51284.1"/>
    </source>
</evidence>
<dbReference type="PANTHER" id="PTHR10000:SF8">
    <property type="entry name" value="HAD SUPERFAMILY HYDROLASE-LIKE, TYPE 3"/>
    <property type="match status" value="1"/>
</dbReference>
<sequence length="264" mass="29331">MYKLIAIDVDDTLLNDELEVTPATRDALAAALERGVTVTLATGRMFASARQVAEGLALNVPIITYQGSLVKTLLDGQVLYERYVPADAAAELDRYCTDRGLHLQLYVDDRLYVREDNDKVEAYARQSNIPYIVEPDFASLLSRPLLKMLVIDEPERLDEVAAELRPRLGGRMHITKSKPHYLEFMHKEGTKGHALRFMAGHVGCSLEETIALGDAWNDREMLMEAGLGVAMANAQPALKELADYVTKSNNEDGVAHVVEKFILS</sequence>
<dbReference type="InterPro" id="IPR023214">
    <property type="entry name" value="HAD_sf"/>
</dbReference>
<dbReference type="NCBIfam" id="TIGR00099">
    <property type="entry name" value="Cof-subfamily"/>
    <property type="match status" value="1"/>
</dbReference>
<dbReference type="GO" id="GO:0016791">
    <property type="term" value="F:phosphatase activity"/>
    <property type="evidence" value="ECO:0007669"/>
    <property type="project" value="TreeGrafter"/>
</dbReference>